<keyword evidence="6 7" id="KW-0998">Cell outer membrane</keyword>
<keyword evidence="4 7" id="KW-0812">Transmembrane</keyword>
<dbReference type="InterPro" id="IPR036942">
    <property type="entry name" value="Beta-barrel_TonB_sf"/>
</dbReference>
<keyword evidence="5 7" id="KW-0472">Membrane</keyword>
<dbReference type="InterPro" id="IPR039426">
    <property type="entry name" value="TonB-dep_rcpt-like"/>
</dbReference>
<dbReference type="RefSeq" id="WP_188216962.1">
    <property type="nucleotide sequence ID" value="NZ_BAABGH010000002.1"/>
</dbReference>
<evidence type="ECO:0000313" key="9">
    <source>
        <dbReference type="EMBL" id="MBD0836471.1"/>
    </source>
</evidence>
<evidence type="ECO:0000256" key="5">
    <source>
        <dbReference type="ARBA" id="ARBA00023136"/>
    </source>
</evidence>
<reference evidence="9" key="1">
    <citation type="journal article" date="2013" name="Int. J. Syst. Evol. Microbiol.">
        <title>Aestuariibaculum suncheonense gen. nov., sp. nov., a marine bacterium of the family Flavobacteriaceae isolated from a tidal flat and emended descriptions of the genera Gaetbulibacter and Tamlana.</title>
        <authorList>
            <person name="Jeong S.H."/>
            <person name="Park M.S."/>
            <person name="Jin H.M."/>
            <person name="Lee K."/>
            <person name="Park W."/>
            <person name="Jeon C.O."/>
        </authorList>
    </citation>
    <scope>NUCLEOTIDE SEQUENCE</scope>
    <source>
        <strain evidence="9">SC17</strain>
    </source>
</reference>
<reference evidence="9" key="2">
    <citation type="submission" date="2020-09" db="EMBL/GenBank/DDBJ databases">
        <authorList>
            <person name="Wu Z."/>
        </authorList>
    </citation>
    <scope>NUCLEOTIDE SEQUENCE</scope>
    <source>
        <strain evidence="9">SC17</strain>
    </source>
</reference>
<evidence type="ECO:0000256" key="3">
    <source>
        <dbReference type="ARBA" id="ARBA00022452"/>
    </source>
</evidence>
<dbReference type="Pfam" id="PF13715">
    <property type="entry name" value="CarbopepD_reg_2"/>
    <property type="match status" value="1"/>
</dbReference>
<evidence type="ECO:0000256" key="6">
    <source>
        <dbReference type="ARBA" id="ARBA00023237"/>
    </source>
</evidence>
<evidence type="ECO:0000256" key="7">
    <source>
        <dbReference type="PROSITE-ProRule" id="PRU01360"/>
    </source>
</evidence>
<dbReference type="Gene3D" id="2.60.40.1120">
    <property type="entry name" value="Carboxypeptidase-like, regulatory domain"/>
    <property type="match status" value="1"/>
</dbReference>
<proteinExistence type="inferred from homology"/>
<dbReference type="SUPFAM" id="SSF56935">
    <property type="entry name" value="Porins"/>
    <property type="match status" value="1"/>
</dbReference>
<name>A0A8J6QA79_9FLAO</name>
<organism evidence="9 10">
    <name type="scientific">Aestuariibaculum suncheonense</name>
    <dbReference type="NCBI Taxonomy" id="1028745"/>
    <lineage>
        <taxon>Bacteria</taxon>
        <taxon>Pseudomonadati</taxon>
        <taxon>Bacteroidota</taxon>
        <taxon>Flavobacteriia</taxon>
        <taxon>Flavobacteriales</taxon>
        <taxon>Flavobacteriaceae</taxon>
    </lineage>
</organism>
<protein>
    <submittedName>
        <fullName evidence="9">Carboxypeptidase-like regulatory domain-containing protein</fullName>
    </submittedName>
</protein>
<accession>A0A8J6QA79</accession>
<evidence type="ECO:0000313" key="10">
    <source>
        <dbReference type="Proteomes" id="UP000602057"/>
    </source>
</evidence>
<comment type="similarity">
    <text evidence="7">Belongs to the TonB-dependent receptor family.</text>
</comment>
<dbReference type="GO" id="GO:0009279">
    <property type="term" value="C:cell outer membrane"/>
    <property type="evidence" value="ECO:0007669"/>
    <property type="project" value="UniProtKB-SubCell"/>
</dbReference>
<dbReference type="Gene3D" id="2.170.130.10">
    <property type="entry name" value="TonB-dependent receptor, plug domain"/>
    <property type="match status" value="1"/>
</dbReference>
<dbReference type="InterPro" id="IPR008969">
    <property type="entry name" value="CarboxyPept-like_regulatory"/>
</dbReference>
<dbReference type="Proteomes" id="UP000602057">
    <property type="component" value="Unassembled WGS sequence"/>
</dbReference>
<keyword evidence="3 7" id="KW-1134">Transmembrane beta strand</keyword>
<feature type="domain" description="TonB-dependent receptor plug" evidence="8">
    <location>
        <begin position="224"/>
        <end position="297"/>
    </location>
</feature>
<evidence type="ECO:0000256" key="1">
    <source>
        <dbReference type="ARBA" id="ARBA00004571"/>
    </source>
</evidence>
<comment type="subcellular location">
    <subcellularLocation>
        <location evidence="1 7">Cell outer membrane</location>
        <topology evidence="1 7">Multi-pass membrane protein</topology>
    </subcellularLocation>
</comment>
<dbReference type="InterPro" id="IPR037066">
    <property type="entry name" value="Plug_dom_sf"/>
</dbReference>
<dbReference type="Pfam" id="PF07715">
    <property type="entry name" value="Plug"/>
    <property type="match status" value="1"/>
</dbReference>
<evidence type="ECO:0000256" key="2">
    <source>
        <dbReference type="ARBA" id="ARBA00022448"/>
    </source>
</evidence>
<evidence type="ECO:0000256" key="4">
    <source>
        <dbReference type="ARBA" id="ARBA00022692"/>
    </source>
</evidence>
<sequence length="853" mass="96832">MLYFQRSKHLKIVFCVVLFVSHFGYGQNADKIKLSQFIATVEQQFDVKFSYASQDVSDIFIKAPQYELTLQQVIEYLNVKTLLNFQILDNRYVTVSKTDKQISVCAQVFAAEDKQPLFGASIYIKNSQTGTVTDDQGYFELKTIPVESVITLSYLGYKDVELNAVDLFLGNPSCKSIFLEENSEQLNQVVITKFLTNGIQKLVDGSTVLNTKTFGILPGLTDPDVLQSIQALPGIESVNESIANINVRGGTNDQNLILWDGIKMYHSGHFFGLISAYNPNLTEKVTVTKNGTSSEFSDGVSSTIDMRTKNTLTNKFSGGFGANLISADAFLEIPLAKDLELHISGRRSFTDVFKTFTYNNYFDRSFQDSDIRTQRETSGDIDTSSDFKFYDYTAKLLFNLGDKHKFRANFIEINNDLVYTEQVVNTSGETQSKSSNLSQKNKGFGAQWQANWTNAFITKFNAYYSKYNVDAQDYNVDSDQLLTQANEVLETGFKLNTHYKFSKDVTFLNGYQFNETGILNETAVTVPSYFKIKKDVLRNHALYSQLELNTAETFLRAGIRLNYFEKFHRFLVEPRLNIRQKLVGALSLKLGGEFKNQSATQIVDFQDDFLGVEKRRWILANEESIPISQSKQSSLGVEWNKMHFNMGVAGFYKNVKGITASNQGFYNNFQYLSAIGEYSSRGLEFLVNKTANKYSTWLSYTYSVNEYRFETFEPSVFSNNVDIRHSVSLAFNYDILEHLKISVGGMWRSGLPYTKPVEGNETIQSGNNIYVNYDTPNSENLDEFKRVDVSLSYKFQMSSSVNASLKAGVLNVTNSKNIINRYYKIDPDDSNKTIEVNNTSLRLTPNMSFRVLF</sequence>
<keyword evidence="9" id="KW-0378">Hydrolase</keyword>
<comment type="caution">
    <text evidence="9">The sequence shown here is derived from an EMBL/GenBank/DDBJ whole genome shotgun (WGS) entry which is preliminary data.</text>
</comment>
<dbReference type="PROSITE" id="PS52016">
    <property type="entry name" value="TONB_DEPENDENT_REC_3"/>
    <property type="match status" value="1"/>
</dbReference>
<dbReference type="Gene3D" id="2.40.170.20">
    <property type="entry name" value="TonB-dependent receptor, beta-barrel domain"/>
    <property type="match status" value="1"/>
</dbReference>
<dbReference type="AlphaFoldDB" id="A0A8J6QA79"/>
<keyword evidence="9" id="KW-0645">Protease</keyword>
<evidence type="ECO:0000259" key="8">
    <source>
        <dbReference type="Pfam" id="PF07715"/>
    </source>
</evidence>
<dbReference type="EMBL" id="JACVXC010000005">
    <property type="protein sequence ID" value="MBD0836471.1"/>
    <property type="molecule type" value="Genomic_DNA"/>
</dbReference>
<keyword evidence="9" id="KW-0121">Carboxypeptidase</keyword>
<dbReference type="InterPro" id="IPR012910">
    <property type="entry name" value="Plug_dom"/>
</dbReference>
<keyword evidence="10" id="KW-1185">Reference proteome</keyword>
<gene>
    <name evidence="9" type="ORF">ICJ84_13595</name>
</gene>
<keyword evidence="2 7" id="KW-0813">Transport</keyword>
<dbReference type="SUPFAM" id="SSF49464">
    <property type="entry name" value="Carboxypeptidase regulatory domain-like"/>
    <property type="match status" value="1"/>
</dbReference>
<dbReference type="GO" id="GO:0004180">
    <property type="term" value="F:carboxypeptidase activity"/>
    <property type="evidence" value="ECO:0007669"/>
    <property type="project" value="UniProtKB-KW"/>
</dbReference>